<protein>
    <submittedName>
        <fullName evidence="2">Uncharacterized protein</fullName>
    </submittedName>
</protein>
<name>A0A0G0JNN3_9BACT</name>
<evidence type="ECO:0000256" key="1">
    <source>
        <dbReference type="SAM" id="MobiDB-lite"/>
    </source>
</evidence>
<dbReference type="AlphaFoldDB" id="A0A0G0JNN3"/>
<dbReference type="Proteomes" id="UP000034406">
    <property type="component" value="Unassembled WGS sequence"/>
</dbReference>
<dbReference type="STRING" id="1618490.US90_C0018G0002"/>
<organism evidence="2 3">
    <name type="scientific">Candidatus Shapirobacteria bacterium GW2011_GWE2_38_30</name>
    <dbReference type="NCBI Taxonomy" id="1618490"/>
    <lineage>
        <taxon>Bacteria</taxon>
        <taxon>Candidatus Shapironibacteriota</taxon>
    </lineage>
</organism>
<comment type="caution">
    <text evidence="2">The sequence shown here is derived from an EMBL/GenBank/DDBJ whole genome shotgun (WGS) entry which is preliminary data.</text>
</comment>
<evidence type="ECO:0000313" key="3">
    <source>
        <dbReference type="Proteomes" id="UP000034406"/>
    </source>
</evidence>
<feature type="compositionally biased region" description="Basic residues" evidence="1">
    <location>
        <begin position="83"/>
        <end position="94"/>
    </location>
</feature>
<sequence>MSWRKTQEIVRVAFELPPRGEDGVYVIKDGESTKALGPNDGRIRAAKEVLKRQGYVRVSSGGVESEFAVLSSSQAHPTEIRNKKLSTGRRRQGY</sequence>
<accession>A0A0G0JNN3</accession>
<evidence type="ECO:0000313" key="2">
    <source>
        <dbReference type="EMBL" id="KKQ69158.1"/>
    </source>
</evidence>
<proteinExistence type="predicted"/>
<reference evidence="2 3" key="1">
    <citation type="journal article" date="2015" name="Nature">
        <title>rRNA introns, odd ribosomes, and small enigmatic genomes across a large radiation of phyla.</title>
        <authorList>
            <person name="Brown C.T."/>
            <person name="Hug L.A."/>
            <person name="Thomas B.C."/>
            <person name="Sharon I."/>
            <person name="Castelle C.J."/>
            <person name="Singh A."/>
            <person name="Wilkins M.J."/>
            <person name="Williams K.H."/>
            <person name="Banfield J.F."/>
        </authorList>
    </citation>
    <scope>NUCLEOTIDE SEQUENCE [LARGE SCALE GENOMIC DNA]</scope>
</reference>
<feature type="region of interest" description="Disordered" evidence="1">
    <location>
        <begin position="72"/>
        <end position="94"/>
    </location>
</feature>
<dbReference type="EMBL" id="LBUT01000018">
    <property type="protein sequence ID" value="KKQ69158.1"/>
    <property type="molecule type" value="Genomic_DNA"/>
</dbReference>
<gene>
    <name evidence="2" type="ORF">US90_C0018G0002</name>
</gene>